<dbReference type="AlphaFoldDB" id="W5XYR0"/>
<name>W5XYR0_9CORY</name>
<gene>
    <name evidence="1" type="ORF">B843_03455</name>
</gene>
<evidence type="ECO:0000313" key="1">
    <source>
        <dbReference type="EMBL" id="AHI22082.1"/>
    </source>
</evidence>
<organism evidence="1 2">
    <name type="scientific">Corynebacterium vitaeruminis DSM 20294</name>
    <dbReference type="NCBI Taxonomy" id="1224164"/>
    <lineage>
        <taxon>Bacteria</taxon>
        <taxon>Bacillati</taxon>
        <taxon>Actinomycetota</taxon>
        <taxon>Actinomycetes</taxon>
        <taxon>Mycobacteriales</taxon>
        <taxon>Corynebacteriaceae</taxon>
        <taxon>Corynebacterium</taxon>
    </lineage>
</organism>
<evidence type="ECO:0000313" key="2">
    <source>
        <dbReference type="Proteomes" id="UP000019222"/>
    </source>
</evidence>
<dbReference type="Proteomes" id="UP000019222">
    <property type="component" value="Chromosome"/>
</dbReference>
<accession>W5XYR0</accession>
<dbReference type="STRING" id="1224164.B843_03455"/>
<dbReference type="eggNOG" id="ENOG5033BC5">
    <property type="taxonomic scope" value="Bacteria"/>
</dbReference>
<protein>
    <submittedName>
        <fullName evidence="1">Uncharacterized protein</fullName>
    </submittedName>
</protein>
<dbReference type="KEGG" id="cvt:B843_03455"/>
<dbReference type="HOGENOM" id="CLU_1841782_0_0_11"/>
<sequence length="139" mass="15874">MSGIDFDVREFARLLSTLPAHLPISDAMEQADPQKKGRWWSSQREHMSSWFDSQATTGSGSFTRQKPNMSARTTYNMLQHPEGLVWIAEALGVDTQLVQQVANDALAINRRSRSKFVRQHLPWDMIAGLAKSEMESRRR</sequence>
<dbReference type="EMBL" id="CP004353">
    <property type="protein sequence ID" value="AHI22082.1"/>
    <property type="molecule type" value="Genomic_DNA"/>
</dbReference>
<keyword evidence="2" id="KW-1185">Reference proteome</keyword>
<proteinExistence type="predicted"/>
<reference evidence="1 2" key="1">
    <citation type="submission" date="2013-02" db="EMBL/GenBank/DDBJ databases">
        <title>The complete genome sequence of Corynebacterium vitaeruminis DSM 20294.</title>
        <authorList>
            <person name="Ruckert C."/>
            <person name="Albersmeier A."/>
            <person name="Kalinowski J."/>
        </authorList>
    </citation>
    <scope>NUCLEOTIDE SEQUENCE [LARGE SCALE GENOMIC DNA]</scope>
    <source>
        <strain evidence="2">ATCC 10234</strain>
    </source>
</reference>